<keyword evidence="2" id="KW-1185">Reference proteome</keyword>
<dbReference type="AlphaFoldDB" id="A0AAD3CEN3"/>
<name>A0AAD3CEN3_9STRA</name>
<evidence type="ECO:0000313" key="2">
    <source>
        <dbReference type="Proteomes" id="UP001054902"/>
    </source>
</evidence>
<accession>A0AAD3CEN3</accession>
<proteinExistence type="predicted"/>
<sequence>MDGSGDDYLINLGVGIVDQMKNKYAVSPKTVKNDNNFCLNTYFSNLAYNLFNLIAESVLEADLQKRCFDELTDPNFLFYNEQLTKQRMALCDNDKNNVHFTTQAFIVHLIKRESLRMEGLDIATPHLKLVLETDKSRSPPETNDLTSFNLDFGAIISGYSSYIFSNGSCIADNLKKYDSSFAAHSTSSLMKRASTAVYLYSIFL</sequence>
<reference evidence="1 2" key="1">
    <citation type="journal article" date="2021" name="Sci. Rep.">
        <title>The genome of the diatom Chaetoceros tenuissimus carries an ancient integrated fragment of an extant virus.</title>
        <authorList>
            <person name="Hongo Y."/>
            <person name="Kimura K."/>
            <person name="Takaki Y."/>
            <person name="Yoshida Y."/>
            <person name="Baba S."/>
            <person name="Kobayashi G."/>
            <person name="Nagasaki K."/>
            <person name="Hano T."/>
            <person name="Tomaru Y."/>
        </authorList>
    </citation>
    <scope>NUCLEOTIDE SEQUENCE [LARGE SCALE GENOMIC DNA]</scope>
    <source>
        <strain evidence="1 2">NIES-3715</strain>
    </source>
</reference>
<comment type="caution">
    <text evidence="1">The sequence shown here is derived from an EMBL/GenBank/DDBJ whole genome shotgun (WGS) entry which is preliminary data.</text>
</comment>
<organism evidence="1 2">
    <name type="scientific">Chaetoceros tenuissimus</name>
    <dbReference type="NCBI Taxonomy" id="426638"/>
    <lineage>
        <taxon>Eukaryota</taxon>
        <taxon>Sar</taxon>
        <taxon>Stramenopiles</taxon>
        <taxon>Ochrophyta</taxon>
        <taxon>Bacillariophyta</taxon>
        <taxon>Coscinodiscophyceae</taxon>
        <taxon>Chaetocerotophycidae</taxon>
        <taxon>Chaetocerotales</taxon>
        <taxon>Chaetocerotaceae</taxon>
        <taxon>Chaetoceros</taxon>
    </lineage>
</organism>
<dbReference type="Proteomes" id="UP001054902">
    <property type="component" value="Unassembled WGS sequence"/>
</dbReference>
<protein>
    <submittedName>
        <fullName evidence="1">Uncharacterized protein</fullName>
    </submittedName>
</protein>
<evidence type="ECO:0000313" key="1">
    <source>
        <dbReference type="EMBL" id="GFH44233.1"/>
    </source>
</evidence>
<gene>
    <name evidence="1" type="ORF">CTEN210_00707</name>
</gene>
<dbReference type="EMBL" id="BLLK01000019">
    <property type="protein sequence ID" value="GFH44233.1"/>
    <property type="molecule type" value="Genomic_DNA"/>
</dbReference>